<dbReference type="OrthoDB" id="9794638at2"/>
<accession>K4LL15</accession>
<dbReference type="Pfam" id="PF01613">
    <property type="entry name" value="Flavin_Reduct"/>
    <property type="match status" value="1"/>
</dbReference>
<name>K4LL15_THEPS</name>
<protein>
    <submittedName>
        <fullName evidence="6">Flavin reductase-like protein</fullName>
    </submittedName>
</protein>
<evidence type="ECO:0000256" key="4">
    <source>
        <dbReference type="ARBA" id="ARBA00038054"/>
    </source>
</evidence>
<dbReference type="HOGENOM" id="CLU_059021_3_2_9"/>
<dbReference type="InterPro" id="IPR002563">
    <property type="entry name" value="Flavin_Rdtase-like_dom"/>
</dbReference>
<comment type="cofactor">
    <cofactor evidence="1">
        <name>FMN</name>
        <dbReference type="ChEBI" id="CHEBI:58210"/>
    </cofactor>
</comment>
<evidence type="ECO:0000256" key="1">
    <source>
        <dbReference type="ARBA" id="ARBA00001917"/>
    </source>
</evidence>
<sequence length="205" mass="22953">MGVLAPRKREQVMPLPVVLISTVGKDGVRNVAPWSCITPILRPFNDLLLASWIKRDTLSNIRETGEFVVNVPPVELAEAVMICSRNYPPEVDEFEEAGLKPRPSQAVKPPGVEGCLAWAECTLVEEIRRERYSLVIGKVVHLEADDRFFNEAGEMDYERAKPLTVILGDGGMWFTRPVFAGRYADYAEMFLNKKDEAPAFADENG</sequence>
<proteinExistence type="inferred from homology"/>
<evidence type="ECO:0000313" key="7">
    <source>
        <dbReference type="Proteomes" id="UP000000467"/>
    </source>
</evidence>
<dbReference type="EMBL" id="CP003732">
    <property type="protein sequence ID" value="AFV12670.1"/>
    <property type="molecule type" value="Genomic_DNA"/>
</dbReference>
<dbReference type="SMART" id="SM00903">
    <property type="entry name" value="Flavin_Reduct"/>
    <property type="match status" value="1"/>
</dbReference>
<dbReference type="Proteomes" id="UP000000467">
    <property type="component" value="Chromosome"/>
</dbReference>
<feature type="domain" description="Flavin reductase like" evidence="5">
    <location>
        <begin position="13"/>
        <end position="151"/>
    </location>
</feature>
<dbReference type="InterPro" id="IPR012349">
    <property type="entry name" value="Split_barrel_FMN-bd"/>
</dbReference>
<dbReference type="eggNOG" id="COG1853">
    <property type="taxonomic scope" value="Bacteria"/>
</dbReference>
<dbReference type="GO" id="GO:0016646">
    <property type="term" value="F:oxidoreductase activity, acting on the CH-NH group of donors, NAD or NADP as acceptor"/>
    <property type="evidence" value="ECO:0007669"/>
    <property type="project" value="UniProtKB-ARBA"/>
</dbReference>
<gene>
    <name evidence="6" type="ordered locus">Tph_c24960</name>
</gene>
<organism evidence="6 7">
    <name type="scientific">Thermacetogenium phaeum (strain ATCC BAA-254 / DSM 26808 / PB)</name>
    <dbReference type="NCBI Taxonomy" id="1089553"/>
    <lineage>
        <taxon>Bacteria</taxon>
        <taxon>Bacillati</taxon>
        <taxon>Bacillota</taxon>
        <taxon>Clostridia</taxon>
        <taxon>Thermoanaerobacterales</taxon>
        <taxon>Thermoanaerobacteraceae</taxon>
        <taxon>Thermacetogenium</taxon>
    </lineage>
</organism>
<dbReference type="PANTHER" id="PTHR33798:SF5">
    <property type="entry name" value="FLAVIN REDUCTASE LIKE DOMAIN-CONTAINING PROTEIN"/>
    <property type="match status" value="1"/>
</dbReference>
<keyword evidence="3" id="KW-0288">FMN</keyword>
<comment type="similarity">
    <text evidence="4">Belongs to the flavoredoxin family.</text>
</comment>
<keyword evidence="2" id="KW-0285">Flavoprotein</keyword>
<evidence type="ECO:0000256" key="2">
    <source>
        <dbReference type="ARBA" id="ARBA00022630"/>
    </source>
</evidence>
<dbReference type="KEGG" id="tpz:Tph_c24960"/>
<dbReference type="GO" id="GO:0010181">
    <property type="term" value="F:FMN binding"/>
    <property type="evidence" value="ECO:0007669"/>
    <property type="project" value="InterPro"/>
</dbReference>
<dbReference type="STRING" id="1089553.Tph_c24960"/>
<dbReference type="RefSeq" id="WP_015051532.1">
    <property type="nucleotide sequence ID" value="NC_018870.1"/>
</dbReference>
<dbReference type="PANTHER" id="PTHR33798">
    <property type="entry name" value="FLAVOPROTEIN OXYGENASE"/>
    <property type="match status" value="1"/>
</dbReference>
<evidence type="ECO:0000259" key="5">
    <source>
        <dbReference type="SMART" id="SM00903"/>
    </source>
</evidence>
<reference evidence="6 7" key="1">
    <citation type="journal article" date="2012" name="BMC Genomics">
        <title>Genome-guided analysis of physiological and morphological traits of the fermentative acetate oxidizer Thermacetogenium phaeum.</title>
        <authorList>
            <person name="Oehler D."/>
            <person name="Poehlein A."/>
            <person name="Leimbach A."/>
            <person name="Muller N."/>
            <person name="Daniel R."/>
            <person name="Gottschalk G."/>
            <person name="Schink B."/>
        </authorList>
    </citation>
    <scope>NUCLEOTIDE SEQUENCE [LARGE SCALE GENOMIC DNA]</scope>
    <source>
        <strain evidence="7">ATCC BAA-254 / DSM 26808 / PB</strain>
    </source>
</reference>
<dbReference type="Gene3D" id="2.30.110.10">
    <property type="entry name" value="Electron Transport, Fmn-binding Protein, Chain A"/>
    <property type="match status" value="1"/>
</dbReference>
<evidence type="ECO:0000313" key="6">
    <source>
        <dbReference type="EMBL" id="AFV12670.1"/>
    </source>
</evidence>
<dbReference type="AlphaFoldDB" id="K4LL15"/>
<evidence type="ECO:0000256" key="3">
    <source>
        <dbReference type="ARBA" id="ARBA00022643"/>
    </source>
</evidence>
<keyword evidence="7" id="KW-1185">Reference proteome</keyword>
<dbReference type="SUPFAM" id="SSF50475">
    <property type="entry name" value="FMN-binding split barrel"/>
    <property type="match status" value="1"/>
</dbReference>